<reference evidence="2" key="1">
    <citation type="submission" date="2016-11" db="EMBL/GenBank/DDBJ databases">
        <authorList>
            <person name="Varghese N."/>
            <person name="Submissions S."/>
        </authorList>
    </citation>
    <scope>NUCLEOTIDE SEQUENCE [LARGE SCALE GENOMIC DNA]</scope>
    <source>
        <strain evidence="2">DSM 17957</strain>
    </source>
</reference>
<dbReference type="RefSeq" id="WP_110939790.1">
    <property type="nucleotide sequence ID" value="NZ_FQZV01000006.1"/>
</dbReference>
<dbReference type="EMBL" id="FQZV01000006">
    <property type="protein sequence ID" value="SHI74024.1"/>
    <property type="molecule type" value="Genomic_DNA"/>
</dbReference>
<dbReference type="Proteomes" id="UP000184536">
    <property type="component" value="Unassembled WGS sequence"/>
</dbReference>
<accession>A0A1M6DL35</accession>
<dbReference type="OrthoDB" id="9762005at2"/>
<keyword evidence="2" id="KW-1185">Reference proteome</keyword>
<evidence type="ECO:0000313" key="2">
    <source>
        <dbReference type="Proteomes" id="UP000184536"/>
    </source>
</evidence>
<gene>
    <name evidence="1" type="ORF">SAMN02745975_00497</name>
</gene>
<evidence type="ECO:0000313" key="1">
    <source>
        <dbReference type="EMBL" id="SHI74024.1"/>
    </source>
</evidence>
<protein>
    <submittedName>
        <fullName evidence="1">Uncharacterized protein</fullName>
    </submittedName>
</protein>
<organism evidence="1 2">
    <name type="scientific">Geosporobacter subterraneus DSM 17957</name>
    <dbReference type="NCBI Taxonomy" id="1121919"/>
    <lineage>
        <taxon>Bacteria</taxon>
        <taxon>Bacillati</taxon>
        <taxon>Bacillota</taxon>
        <taxon>Clostridia</taxon>
        <taxon>Peptostreptococcales</taxon>
        <taxon>Thermotaleaceae</taxon>
        <taxon>Geosporobacter</taxon>
    </lineage>
</organism>
<name>A0A1M6DL35_9FIRM</name>
<dbReference type="AlphaFoldDB" id="A0A1M6DL35"/>
<proteinExistence type="predicted"/>
<sequence length="69" mass="7801">MRKAAEGKFSYAVDGLDPRDEQFSSIGDEEEEILDGFAKVMRGEPFRGKKIEVSDWGIIVSSYYPLKNP</sequence>